<dbReference type="CDD" id="cd06578">
    <property type="entry name" value="HemD"/>
    <property type="match status" value="1"/>
</dbReference>
<dbReference type="EC" id="4.2.1.75" evidence="3 9"/>
<keyword evidence="5 9" id="KW-0627">Porphyrin biosynthesis</keyword>
<name>D0KW75_HALNC</name>
<dbReference type="Gene3D" id="3.40.50.10090">
    <property type="match status" value="2"/>
</dbReference>
<comment type="similarity">
    <text evidence="2 9">Belongs to the uroporphyrinogen-III synthase family.</text>
</comment>
<dbReference type="AlphaFoldDB" id="D0KW75"/>
<evidence type="ECO:0000256" key="7">
    <source>
        <dbReference type="ARBA" id="ARBA00040167"/>
    </source>
</evidence>
<dbReference type="RefSeq" id="WP_012825010.1">
    <property type="nucleotide sequence ID" value="NC_013422.1"/>
</dbReference>
<evidence type="ECO:0000313" key="12">
    <source>
        <dbReference type="Proteomes" id="UP000009102"/>
    </source>
</evidence>
<dbReference type="eggNOG" id="COG1587">
    <property type="taxonomic scope" value="Bacteria"/>
</dbReference>
<dbReference type="GO" id="GO:0006780">
    <property type="term" value="P:uroporphyrinogen III biosynthetic process"/>
    <property type="evidence" value="ECO:0007669"/>
    <property type="project" value="UniProtKB-UniRule"/>
</dbReference>
<dbReference type="PANTHER" id="PTHR38042">
    <property type="entry name" value="UROPORPHYRINOGEN-III SYNTHASE, CHLOROPLASTIC"/>
    <property type="match status" value="1"/>
</dbReference>
<proteinExistence type="inferred from homology"/>
<dbReference type="OrthoDB" id="9787650at2"/>
<evidence type="ECO:0000256" key="3">
    <source>
        <dbReference type="ARBA" id="ARBA00013109"/>
    </source>
</evidence>
<dbReference type="UniPathway" id="UPA00251">
    <property type="reaction ID" value="UER00320"/>
</dbReference>
<comment type="function">
    <text evidence="6 9">Catalyzes cyclization of the linear tetrapyrrole, hydroxymethylbilane, to the macrocyclic uroporphyrinogen III.</text>
</comment>
<feature type="domain" description="Tetrapyrrole biosynthesis uroporphyrinogen III synthase" evidence="10">
    <location>
        <begin position="33"/>
        <end position="243"/>
    </location>
</feature>
<dbReference type="InterPro" id="IPR039793">
    <property type="entry name" value="UROS/Hem4"/>
</dbReference>
<dbReference type="InterPro" id="IPR003754">
    <property type="entry name" value="4pyrrol_synth_uPrphyn_synth"/>
</dbReference>
<evidence type="ECO:0000259" key="10">
    <source>
        <dbReference type="Pfam" id="PF02602"/>
    </source>
</evidence>
<evidence type="ECO:0000256" key="1">
    <source>
        <dbReference type="ARBA" id="ARBA00004772"/>
    </source>
</evidence>
<dbReference type="PANTHER" id="PTHR38042:SF1">
    <property type="entry name" value="UROPORPHYRINOGEN-III SYNTHASE, CHLOROPLASTIC"/>
    <property type="match status" value="1"/>
</dbReference>
<dbReference type="Proteomes" id="UP000009102">
    <property type="component" value="Chromosome"/>
</dbReference>
<dbReference type="SUPFAM" id="SSF69618">
    <property type="entry name" value="HemD-like"/>
    <property type="match status" value="1"/>
</dbReference>
<dbReference type="InterPro" id="IPR036108">
    <property type="entry name" value="4pyrrol_syn_uPrphyn_synt_sf"/>
</dbReference>
<organism evidence="11 12">
    <name type="scientific">Halothiobacillus neapolitanus (strain ATCC 23641 / DSM 15147 / CIP 104769 / NCIMB 8539 / c2)</name>
    <name type="common">Thiobacillus neapolitanus</name>
    <dbReference type="NCBI Taxonomy" id="555778"/>
    <lineage>
        <taxon>Bacteria</taxon>
        <taxon>Pseudomonadati</taxon>
        <taxon>Pseudomonadota</taxon>
        <taxon>Gammaproteobacteria</taxon>
        <taxon>Chromatiales</taxon>
        <taxon>Halothiobacillaceae</taxon>
        <taxon>Halothiobacillus</taxon>
    </lineage>
</organism>
<evidence type="ECO:0000256" key="4">
    <source>
        <dbReference type="ARBA" id="ARBA00023239"/>
    </source>
</evidence>
<comment type="catalytic activity">
    <reaction evidence="8 9">
        <text>hydroxymethylbilane = uroporphyrinogen III + H2O</text>
        <dbReference type="Rhea" id="RHEA:18965"/>
        <dbReference type="ChEBI" id="CHEBI:15377"/>
        <dbReference type="ChEBI" id="CHEBI:57308"/>
        <dbReference type="ChEBI" id="CHEBI:57845"/>
        <dbReference type="EC" id="4.2.1.75"/>
    </reaction>
</comment>
<dbReference type="EMBL" id="CP001801">
    <property type="protein sequence ID" value="ACX96978.1"/>
    <property type="molecule type" value="Genomic_DNA"/>
</dbReference>
<keyword evidence="12" id="KW-1185">Reference proteome</keyword>
<dbReference type="STRING" id="555778.Hneap_2162"/>
<evidence type="ECO:0000256" key="9">
    <source>
        <dbReference type="RuleBase" id="RU366031"/>
    </source>
</evidence>
<dbReference type="GO" id="GO:0006782">
    <property type="term" value="P:protoporphyrinogen IX biosynthetic process"/>
    <property type="evidence" value="ECO:0007669"/>
    <property type="project" value="UniProtKB-UniRule"/>
</dbReference>
<accession>D0KW75</accession>
<evidence type="ECO:0000256" key="5">
    <source>
        <dbReference type="ARBA" id="ARBA00023244"/>
    </source>
</evidence>
<dbReference type="GO" id="GO:0004852">
    <property type="term" value="F:uroporphyrinogen-III synthase activity"/>
    <property type="evidence" value="ECO:0007669"/>
    <property type="project" value="UniProtKB-UniRule"/>
</dbReference>
<sequence>MTSGSPLTIGLTRPDGANDELAKAISSLLPDATLLNWPLLTFAPIPERQKALSAMARITAGDWAIFVSPRAVRFAHDLHDLTALPGLHWAAVGDTTTAAIQSLFSDPPQVHRPSSTQDSEGLLASLPIEAMRGHTVWLFRGQTGRETLADTLRQNGITVIPVPVYRRNCTRRPAHLSALPSTWVITAPESLRCLRQLADTLESAEDRARLLHCNLVVINARTEARARSLGFTGAIVRAEAPDDAALARACVVFKQD</sequence>
<dbReference type="Pfam" id="PF02602">
    <property type="entry name" value="HEM4"/>
    <property type="match status" value="1"/>
</dbReference>
<gene>
    <name evidence="11" type="ordered locus">Hneap_2162</name>
</gene>
<comment type="pathway">
    <text evidence="1 9">Porphyrin-containing compound metabolism; protoporphyrin-IX biosynthesis; coproporphyrinogen-III from 5-aminolevulinate: step 3/4.</text>
</comment>
<dbReference type="HOGENOM" id="CLU_011276_9_4_6"/>
<keyword evidence="4 9" id="KW-0456">Lyase</keyword>
<evidence type="ECO:0000256" key="6">
    <source>
        <dbReference type="ARBA" id="ARBA00037589"/>
    </source>
</evidence>
<dbReference type="KEGG" id="hna:Hneap_2162"/>
<protein>
    <recommendedName>
        <fullName evidence="7 9">Uroporphyrinogen-III synthase</fullName>
        <ecNumber evidence="3 9">4.2.1.75</ecNumber>
    </recommendedName>
</protein>
<evidence type="ECO:0000313" key="11">
    <source>
        <dbReference type="EMBL" id="ACX96978.1"/>
    </source>
</evidence>
<reference evidence="11 12" key="1">
    <citation type="submission" date="2009-10" db="EMBL/GenBank/DDBJ databases">
        <title>Complete sequence of Halothiobacillus neapolitanus c2.</title>
        <authorList>
            <consortium name="US DOE Joint Genome Institute"/>
            <person name="Lucas S."/>
            <person name="Copeland A."/>
            <person name="Lapidus A."/>
            <person name="Glavina del Rio T."/>
            <person name="Tice H."/>
            <person name="Bruce D."/>
            <person name="Goodwin L."/>
            <person name="Pitluck S."/>
            <person name="Davenport K."/>
            <person name="Brettin T."/>
            <person name="Detter J.C."/>
            <person name="Han C."/>
            <person name="Tapia R."/>
            <person name="Larimer F."/>
            <person name="Land M."/>
            <person name="Hauser L."/>
            <person name="Kyrpides N."/>
            <person name="Mikhailova N."/>
            <person name="Kerfeld C."/>
            <person name="Cannon G."/>
            <person name="Heinhort S."/>
        </authorList>
    </citation>
    <scope>NUCLEOTIDE SEQUENCE [LARGE SCALE GENOMIC DNA]</scope>
    <source>
        <strain evidence="12">ATCC 23641 / c2</strain>
    </source>
</reference>
<evidence type="ECO:0000256" key="2">
    <source>
        <dbReference type="ARBA" id="ARBA00008133"/>
    </source>
</evidence>
<evidence type="ECO:0000256" key="8">
    <source>
        <dbReference type="ARBA" id="ARBA00048617"/>
    </source>
</evidence>